<dbReference type="HOGENOM" id="CLU_2999160_0_0_1"/>
<sequence length="57" mass="6875">MDPLVILIELSIVIQFKNYVSEFHNPNLQLIRVFGYKLRESIIFLESFIERERTKSF</sequence>
<name>D7KRD0_ARALL</name>
<dbReference type="AlphaFoldDB" id="D7KRD0"/>
<dbReference type="Proteomes" id="UP000008694">
    <property type="component" value="Unassembled WGS sequence"/>
</dbReference>
<keyword evidence="2" id="KW-1185">Reference proteome</keyword>
<protein>
    <submittedName>
        <fullName evidence="1">Predicted protein</fullName>
    </submittedName>
</protein>
<proteinExistence type="predicted"/>
<dbReference type="Gramene" id="scaffold_201053.1">
    <property type="protein sequence ID" value="scaffold_201053.1"/>
    <property type="gene ID" value="scaffold_201053.1"/>
</dbReference>
<reference evidence="2" key="1">
    <citation type="journal article" date="2011" name="Nat. Genet.">
        <title>The Arabidopsis lyrata genome sequence and the basis of rapid genome size change.</title>
        <authorList>
            <person name="Hu T.T."/>
            <person name="Pattyn P."/>
            <person name="Bakker E.G."/>
            <person name="Cao J."/>
            <person name="Cheng J.-F."/>
            <person name="Clark R.M."/>
            <person name="Fahlgren N."/>
            <person name="Fawcett J.A."/>
            <person name="Grimwood J."/>
            <person name="Gundlach H."/>
            <person name="Haberer G."/>
            <person name="Hollister J.D."/>
            <person name="Ossowski S."/>
            <person name="Ottilar R.P."/>
            <person name="Salamov A.A."/>
            <person name="Schneeberger K."/>
            <person name="Spannagl M."/>
            <person name="Wang X."/>
            <person name="Yang L."/>
            <person name="Nasrallah M.E."/>
            <person name="Bergelson J."/>
            <person name="Carrington J.C."/>
            <person name="Gaut B.S."/>
            <person name="Schmutz J."/>
            <person name="Mayer K.F.X."/>
            <person name="Van de Peer Y."/>
            <person name="Grigoriev I.V."/>
            <person name="Nordborg M."/>
            <person name="Weigel D."/>
            <person name="Guo Y.-L."/>
        </authorList>
    </citation>
    <scope>NUCLEOTIDE SEQUENCE [LARGE SCALE GENOMIC DNA]</scope>
    <source>
        <strain evidence="2">cv. MN47</strain>
    </source>
</reference>
<evidence type="ECO:0000313" key="2">
    <source>
        <dbReference type="Proteomes" id="UP000008694"/>
    </source>
</evidence>
<dbReference type="EMBL" id="GL348714">
    <property type="protein sequence ID" value="EFH63130.1"/>
    <property type="molecule type" value="Genomic_DNA"/>
</dbReference>
<accession>D7KRD0</accession>
<evidence type="ECO:0000313" key="1">
    <source>
        <dbReference type="EMBL" id="EFH63130.1"/>
    </source>
</evidence>
<gene>
    <name evidence="1" type="ORF">ARALYDRAFT_893979</name>
</gene>
<organism evidence="2">
    <name type="scientific">Arabidopsis lyrata subsp. lyrata</name>
    <name type="common">Lyre-leaved rock-cress</name>
    <dbReference type="NCBI Taxonomy" id="81972"/>
    <lineage>
        <taxon>Eukaryota</taxon>
        <taxon>Viridiplantae</taxon>
        <taxon>Streptophyta</taxon>
        <taxon>Embryophyta</taxon>
        <taxon>Tracheophyta</taxon>
        <taxon>Spermatophyta</taxon>
        <taxon>Magnoliopsida</taxon>
        <taxon>eudicotyledons</taxon>
        <taxon>Gunneridae</taxon>
        <taxon>Pentapetalae</taxon>
        <taxon>rosids</taxon>
        <taxon>malvids</taxon>
        <taxon>Brassicales</taxon>
        <taxon>Brassicaceae</taxon>
        <taxon>Camelineae</taxon>
        <taxon>Arabidopsis</taxon>
    </lineage>
</organism>